<keyword evidence="3" id="KW-0731">Sigma factor</keyword>
<evidence type="ECO:0000256" key="1">
    <source>
        <dbReference type="ARBA" id="ARBA00010641"/>
    </source>
</evidence>
<dbReference type="KEGG" id="saca:FFV09_11550"/>
<gene>
    <name evidence="8" type="ORF">FFV09_11550</name>
</gene>
<dbReference type="OrthoDB" id="2678696at2"/>
<keyword evidence="5" id="KW-0804">Transcription</keyword>
<protein>
    <submittedName>
        <fullName evidence="8">Sigma-70 family RNA polymerase sigma factor</fullName>
    </submittedName>
</protein>
<evidence type="ECO:0000256" key="5">
    <source>
        <dbReference type="ARBA" id="ARBA00023163"/>
    </source>
</evidence>
<evidence type="ECO:0000256" key="2">
    <source>
        <dbReference type="ARBA" id="ARBA00023015"/>
    </source>
</evidence>
<dbReference type="GO" id="GO:0006352">
    <property type="term" value="P:DNA-templated transcription initiation"/>
    <property type="evidence" value="ECO:0007669"/>
    <property type="project" value="InterPro"/>
</dbReference>
<dbReference type="Pfam" id="PF04542">
    <property type="entry name" value="Sigma70_r2"/>
    <property type="match status" value="1"/>
</dbReference>
<proteinExistence type="inferred from homology"/>
<dbReference type="Proteomes" id="UP000316968">
    <property type="component" value="Chromosome"/>
</dbReference>
<sequence length="191" mass="22526">MEQESEDRQQKEKELVDRIRRRDERALRELIDLHGALLKAIVYRHLPGSRQDREECLDDVLLAIWTHIGSFDAERNTLRQWSAAVAKYRAIDYRRRELRERGRRAGGELDPERLPGTDSDRVAAKSSVEDVLEQLPEDERRLFERYYLEGVPAREIAAGLNVRESWIHNKLSRGRRKLKNSWISRNGVQEK</sequence>
<reference evidence="8 9" key="1">
    <citation type="submission" date="2019-06" db="EMBL/GenBank/DDBJ databases">
        <title>Saccharibacillus brassicae sp. nov., an endophytic bacterium isolated from Chinese cabbage seeds (Brassica pekinensis).</title>
        <authorList>
            <person name="Jiang L."/>
            <person name="Lee J."/>
            <person name="Kim S.W."/>
        </authorList>
    </citation>
    <scope>NUCLEOTIDE SEQUENCE [LARGE SCALE GENOMIC DNA]</scope>
    <source>
        <strain evidence="9">KCTC 43072 / ATSA2</strain>
    </source>
</reference>
<dbReference type="SUPFAM" id="SSF88946">
    <property type="entry name" value="Sigma2 domain of RNA polymerase sigma factors"/>
    <property type="match status" value="1"/>
</dbReference>
<dbReference type="Pfam" id="PF08281">
    <property type="entry name" value="Sigma70_r4_2"/>
    <property type="match status" value="1"/>
</dbReference>
<evidence type="ECO:0000259" key="6">
    <source>
        <dbReference type="Pfam" id="PF04542"/>
    </source>
</evidence>
<dbReference type="InterPro" id="IPR013324">
    <property type="entry name" value="RNA_pol_sigma_r3/r4-like"/>
</dbReference>
<dbReference type="AlphaFoldDB" id="A0A4Y6UY23"/>
<dbReference type="InterPro" id="IPR007627">
    <property type="entry name" value="RNA_pol_sigma70_r2"/>
</dbReference>
<dbReference type="Gene3D" id="1.10.1740.10">
    <property type="match status" value="1"/>
</dbReference>
<organism evidence="8 9">
    <name type="scientific">Saccharibacillus brassicae</name>
    <dbReference type="NCBI Taxonomy" id="2583377"/>
    <lineage>
        <taxon>Bacteria</taxon>
        <taxon>Bacillati</taxon>
        <taxon>Bacillota</taxon>
        <taxon>Bacilli</taxon>
        <taxon>Bacillales</taxon>
        <taxon>Paenibacillaceae</taxon>
        <taxon>Saccharibacillus</taxon>
    </lineage>
</organism>
<dbReference type="RefSeq" id="WP_141447963.1">
    <property type="nucleotide sequence ID" value="NZ_CP041217.1"/>
</dbReference>
<evidence type="ECO:0000313" key="8">
    <source>
        <dbReference type="EMBL" id="QDH21418.1"/>
    </source>
</evidence>
<keyword evidence="4" id="KW-0238">DNA-binding</keyword>
<feature type="domain" description="RNA polymerase sigma factor 70 region 4 type 2" evidence="7">
    <location>
        <begin position="128"/>
        <end position="178"/>
    </location>
</feature>
<dbReference type="InterPro" id="IPR013249">
    <property type="entry name" value="RNA_pol_sigma70_r4_t2"/>
</dbReference>
<keyword evidence="9" id="KW-1185">Reference proteome</keyword>
<dbReference type="InterPro" id="IPR036388">
    <property type="entry name" value="WH-like_DNA-bd_sf"/>
</dbReference>
<dbReference type="CDD" id="cd06171">
    <property type="entry name" value="Sigma70_r4"/>
    <property type="match status" value="1"/>
</dbReference>
<dbReference type="GO" id="GO:0003677">
    <property type="term" value="F:DNA binding"/>
    <property type="evidence" value="ECO:0007669"/>
    <property type="project" value="UniProtKB-KW"/>
</dbReference>
<keyword evidence="2" id="KW-0805">Transcription regulation</keyword>
<dbReference type="Gene3D" id="1.10.10.10">
    <property type="entry name" value="Winged helix-like DNA-binding domain superfamily/Winged helix DNA-binding domain"/>
    <property type="match status" value="1"/>
</dbReference>
<evidence type="ECO:0000313" key="9">
    <source>
        <dbReference type="Proteomes" id="UP000316968"/>
    </source>
</evidence>
<name>A0A4Y6UY23_SACBS</name>
<dbReference type="GO" id="GO:0016987">
    <property type="term" value="F:sigma factor activity"/>
    <property type="evidence" value="ECO:0007669"/>
    <property type="project" value="UniProtKB-KW"/>
</dbReference>
<dbReference type="SUPFAM" id="SSF88659">
    <property type="entry name" value="Sigma3 and sigma4 domains of RNA polymerase sigma factors"/>
    <property type="match status" value="1"/>
</dbReference>
<evidence type="ECO:0000256" key="3">
    <source>
        <dbReference type="ARBA" id="ARBA00023082"/>
    </source>
</evidence>
<comment type="similarity">
    <text evidence="1">Belongs to the sigma-70 factor family. ECF subfamily.</text>
</comment>
<evidence type="ECO:0000256" key="4">
    <source>
        <dbReference type="ARBA" id="ARBA00023125"/>
    </source>
</evidence>
<dbReference type="PANTHER" id="PTHR43133">
    <property type="entry name" value="RNA POLYMERASE ECF-TYPE SIGMA FACTO"/>
    <property type="match status" value="1"/>
</dbReference>
<dbReference type="NCBIfam" id="TIGR02937">
    <property type="entry name" value="sigma70-ECF"/>
    <property type="match status" value="1"/>
</dbReference>
<accession>A0A4Y6UY23</accession>
<feature type="domain" description="RNA polymerase sigma-70 region 2" evidence="6">
    <location>
        <begin position="30"/>
        <end position="98"/>
    </location>
</feature>
<dbReference type="InterPro" id="IPR039425">
    <property type="entry name" value="RNA_pol_sigma-70-like"/>
</dbReference>
<dbReference type="InterPro" id="IPR014284">
    <property type="entry name" value="RNA_pol_sigma-70_dom"/>
</dbReference>
<evidence type="ECO:0000259" key="7">
    <source>
        <dbReference type="Pfam" id="PF08281"/>
    </source>
</evidence>
<dbReference type="InterPro" id="IPR013325">
    <property type="entry name" value="RNA_pol_sigma_r2"/>
</dbReference>
<dbReference type="EMBL" id="CP041217">
    <property type="protein sequence ID" value="QDH21418.1"/>
    <property type="molecule type" value="Genomic_DNA"/>
</dbReference>
<dbReference type="PANTHER" id="PTHR43133:SF8">
    <property type="entry name" value="RNA POLYMERASE SIGMA FACTOR HI_1459-RELATED"/>
    <property type="match status" value="1"/>
</dbReference>